<name>A0A1M7H9X2_9FLAO</name>
<dbReference type="AlphaFoldDB" id="A0A1M7H9X2"/>
<evidence type="ECO:0000313" key="4">
    <source>
        <dbReference type="Proteomes" id="UP000184069"/>
    </source>
</evidence>
<proteinExistence type="predicted"/>
<gene>
    <name evidence="1" type="ORF">BBH99_02920</name>
    <name evidence="2" type="ORF">SAMN05444407_111138</name>
</gene>
<dbReference type="RefSeq" id="WP_066699233.1">
    <property type="nucleotide sequence ID" value="NZ_FRBM01000011.1"/>
</dbReference>
<sequence length="467" mass="54062">MSRTRIVKGTYNKITQEDHNMYSQESIISRAFKWFTEKGESKGVSFNEPDSPPLEQLIQLIVQFRPNKNWKGEFGFDWIRLDDTKLFNDNSFKDVVAYQYFDSTYKKLVDNSQPTYVNKYDGAFKADETMFNTLKKEYKPFSIPWKTYKNKAGKEVAEEYYIPWLSLKKDREAKITFFAEIKDEADYLEFTKSDYFTYTPNKIEIKGKKKISLNDFEVTIKCIKEFTTDQTIELKAFKDDKGTTVEAIVGKISVWANDAAKHKKKDVVFVEIRTPAISSKKEEKPNATLEKSRINQYLEQAYIQLSDSSIIVELDLTAEKDFNDFITNSEIDSGKSSGGKSLVSYLKNKLEKTYPGKYNKHFKAFYFDENGYNPAGGHVSGYSSPGADYVVVFKSKNDQTAAHEFLHAMNLPHTFTNKKTTSDALFTYEFKKTDNLLDYSHRLGSGNNSNRCSLFYWQWKQANNSIK</sequence>
<dbReference type="EMBL" id="FRBM01000011">
    <property type="protein sequence ID" value="SHM25189.1"/>
    <property type="molecule type" value="Genomic_DNA"/>
</dbReference>
<dbReference type="STRING" id="1423959.SAMN05444407_111138"/>
<dbReference type="OrthoDB" id="6717961at2"/>
<dbReference type="EMBL" id="MAYF01000334">
    <property type="protein sequence ID" value="OCA72685.1"/>
    <property type="molecule type" value="Genomic_DNA"/>
</dbReference>
<reference evidence="2 4" key="2">
    <citation type="submission" date="2016-11" db="EMBL/GenBank/DDBJ databases">
        <authorList>
            <person name="Jaros S."/>
            <person name="Januszkiewicz K."/>
            <person name="Wedrychowicz H."/>
        </authorList>
    </citation>
    <scope>NUCLEOTIDE SEQUENCE [LARGE SCALE GENOMIC DNA]</scope>
    <source>
        <strain evidence="2 4">DSM 27621</strain>
    </source>
</reference>
<evidence type="ECO:0000313" key="1">
    <source>
        <dbReference type="EMBL" id="OCA72685.1"/>
    </source>
</evidence>
<protein>
    <submittedName>
        <fullName evidence="2">Uncharacterized protein</fullName>
    </submittedName>
</protein>
<accession>A0A1M7H9X2</accession>
<keyword evidence="3" id="KW-1185">Reference proteome</keyword>
<evidence type="ECO:0000313" key="3">
    <source>
        <dbReference type="Proteomes" id="UP000093508"/>
    </source>
</evidence>
<organism evidence="2 4">
    <name type="scientific">Chryseobacterium contaminans</name>
    <dbReference type="NCBI Taxonomy" id="1423959"/>
    <lineage>
        <taxon>Bacteria</taxon>
        <taxon>Pseudomonadati</taxon>
        <taxon>Bacteroidota</taxon>
        <taxon>Flavobacteriia</taxon>
        <taxon>Flavobacteriales</taxon>
        <taxon>Weeksellaceae</taxon>
        <taxon>Chryseobacterium group</taxon>
        <taxon>Chryseobacterium</taxon>
    </lineage>
</organism>
<dbReference type="Proteomes" id="UP000184069">
    <property type="component" value="Unassembled WGS sequence"/>
</dbReference>
<dbReference type="Proteomes" id="UP000093508">
    <property type="component" value="Unassembled WGS sequence"/>
</dbReference>
<evidence type="ECO:0000313" key="2">
    <source>
        <dbReference type="EMBL" id="SHM25189.1"/>
    </source>
</evidence>
<reference evidence="1 3" key="1">
    <citation type="submission" date="2016-07" db="EMBL/GenBank/DDBJ databases">
        <authorList>
            <person name="Jeong J.-J."/>
            <person name="Kim D.W."/>
            <person name="Sang M.K."/>
            <person name="Choi I.-G."/>
            <person name="Kim K.D."/>
        </authorList>
    </citation>
    <scope>NUCLEOTIDE SEQUENCE [LARGE SCALE GENOMIC DNA]</scope>
    <source>
        <strain evidence="1 3">C-26</strain>
    </source>
</reference>